<dbReference type="RefSeq" id="WP_183222729.1">
    <property type="nucleotide sequence ID" value="NZ_BMPW01000006.1"/>
</dbReference>
<protein>
    <submittedName>
        <fullName evidence="2">Uncharacterized protein</fullName>
    </submittedName>
</protein>
<feature type="compositionally biased region" description="Basic and acidic residues" evidence="1">
    <location>
        <begin position="164"/>
        <end position="175"/>
    </location>
</feature>
<feature type="compositionally biased region" description="Low complexity" evidence="1">
    <location>
        <begin position="179"/>
        <end position="196"/>
    </location>
</feature>
<evidence type="ECO:0000313" key="3">
    <source>
        <dbReference type="Proteomes" id="UP000590749"/>
    </source>
</evidence>
<accession>A0A7W5FGA3</accession>
<feature type="compositionally biased region" description="Low complexity" evidence="1">
    <location>
        <begin position="144"/>
        <end position="161"/>
    </location>
</feature>
<feature type="compositionally biased region" description="Low complexity" evidence="1">
    <location>
        <begin position="213"/>
        <end position="222"/>
    </location>
</feature>
<keyword evidence="3" id="KW-1185">Reference proteome</keyword>
<evidence type="ECO:0000256" key="1">
    <source>
        <dbReference type="SAM" id="MobiDB-lite"/>
    </source>
</evidence>
<dbReference type="EMBL" id="JACHXF010000010">
    <property type="protein sequence ID" value="MBB3097329.1"/>
    <property type="molecule type" value="Genomic_DNA"/>
</dbReference>
<reference evidence="2 3" key="1">
    <citation type="submission" date="2020-08" db="EMBL/GenBank/DDBJ databases">
        <title>Genomic Encyclopedia of Type Strains, Phase III (KMG-III): the genomes of soil and plant-associated and newly described type strains.</title>
        <authorList>
            <person name="Whitman W."/>
        </authorList>
    </citation>
    <scope>NUCLEOTIDE SEQUENCE [LARGE SCALE GENOMIC DNA]</scope>
    <source>
        <strain evidence="2 3">CECT 3287</strain>
    </source>
</reference>
<comment type="caution">
    <text evidence="2">The sequence shown here is derived from an EMBL/GenBank/DDBJ whole genome shotgun (WGS) entry which is preliminary data.</text>
</comment>
<proteinExistence type="predicted"/>
<sequence length="231" mass="22539">MRRRSAAVIVAGTVVGAIAVGSGLSAWATWAVGTTEGQATLRGDTLPTVKKPDAALVDGVPEIGWEAVRLGSGQAVGGYVVFRHDGDDRLAVCRGPATKLTCIDDEAEVGRAVTYTVAAIAGDHWTGPASPISDLVIRPGGPGAASLAAGSPTPSATSETGQAGEDRTGRTEAGKTVEPTASPSGPAPETSASPSAPTSPSPLTPGKAGAGGANSPAANPGKAGSGGTKPQ</sequence>
<dbReference type="AlphaFoldDB" id="A0A7W5FGA3"/>
<evidence type="ECO:0000313" key="2">
    <source>
        <dbReference type="EMBL" id="MBB3097329.1"/>
    </source>
</evidence>
<feature type="region of interest" description="Disordered" evidence="1">
    <location>
        <begin position="143"/>
        <end position="231"/>
    </location>
</feature>
<name>A0A7W5FGA3_9ACTN</name>
<gene>
    <name evidence="2" type="ORF">FHR83_005004</name>
</gene>
<dbReference type="Proteomes" id="UP000590749">
    <property type="component" value="Unassembled WGS sequence"/>
</dbReference>
<organism evidence="2 3">
    <name type="scientific">Actinoplanes campanulatus</name>
    <dbReference type="NCBI Taxonomy" id="113559"/>
    <lineage>
        <taxon>Bacteria</taxon>
        <taxon>Bacillati</taxon>
        <taxon>Actinomycetota</taxon>
        <taxon>Actinomycetes</taxon>
        <taxon>Micromonosporales</taxon>
        <taxon>Micromonosporaceae</taxon>
        <taxon>Actinoplanes</taxon>
    </lineage>
</organism>